<evidence type="ECO:0000313" key="1">
    <source>
        <dbReference type="EMBL" id="KAG0429047.1"/>
    </source>
</evidence>
<comment type="caution">
    <text evidence="1">The sequence shown here is derived from an EMBL/GenBank/DDBJ whole genome shotgun (WGS) entry which is preliminary data.</text>
</comment>
<accession>A0AC60Q7W9</accession>
<reference evidence="1 2" key="1">
    <citation type="journal article" date="2020" name="Cell">
        <title>Large-Scale Comparative Analyses of Tick Genomes Elucidate Their Genetic Diversity and Vector Capacities.</title>
        <authorList>
            <consortium name="Tick Genome and Microbiome Consortium (TIGMIC)"/>
            <person name="Jia N."/>
            <person name="Wang J."/>
            <person name="Shi W."/>
            <person name="Du L."/>
            <person name="Sun Y."/>
            <person name="Zhan W."/>
            <person name="Jiang J.F."/>
            <person name="Wang Q."/>
            <person name="Zhang B."/>
            <person name="Ji P."/>
            <person name="Bell-Sakyi L."/>
            <person name="Cui X.M."/>
            <person name="Yuan T.T."/>
            <person name="Jiang B.G."/>
            <person name="Yang W.F."/>
            <person name="Lam T.T."/>
            <person name="Chang Q.C."/>
            <person name="Ding S.J."/>
            <person name="Wang X.J."/>
            <person name="Zhu J.G."/>
            <person name="Ruan X.D."/>
            <person name="Zhao L."/>
            <person name="Wei J.T."/>
            <person name="Ye R.Z."/>
            <person name="Que T.C."/>
            <person name="Du C.H."/>
            <person name="Zhou Y.H."/>
            <person name="Cheng J.X."/>
            <person name="Dai P.F."/>
            <person name="Guo W.B."/>
            <person name="Han X.H."/>
            <person name="Huang E.J."/>
            <person name="Li L.F."/>
            <person name="Wei W."/>
            <person name="Gao Y.C."/>
            <person name="Liu J.Z."/>
            <person name="Shao H.Z."/>
            <person name="Wang X."/>
            <person name="Wang C.C."/>
            <person name="Yang T.C."/>
            <person name="Huo Q.B."/>
            <person name="Li W."/>
            <person name="Chen H.Y."/>
            <person name="Chen S.E."/>
            <person name="Zhou L.G."/>
            <person name="Ni X.B."/>
            <person name="Tian J.H."/>
            <person name="Sheng Y."/>
            <person name="Liu T."/>
            <person name="Pan Y.S."/>
            <person name="Xia L.Y."/>
            <person name="Li J."/>
            <person name="Zhao F."/>
            <person name="Cao W.C."/>
        </authorList>
    </citation>
    <scope>NUCLEOTIDE SEQUENCE [LARGE SCALE GENOMIC DNA]</scope>
    <source>
        <strain evidence="1">Iper-2018</strain>
    </source>
</reference>
<organism evidence="1 2">
    <name type="scientific">Ixodes persulcatus</name>
    <name type="common">Taiga tick</name>
    <dbReference type="NCBI Taxonomy" id="34615"/>
    <lineage>
        <taxon>Eukaryota</taxon>
        <taxon>Metazoa</taxon>
        <taxon>Ecdysozoa</taxon>
        <taxon>Arthropoda</taxon>
        <taxon>Chelicerata</taxon>
        <taxon>Arachnida</taxon>
        <taxon>Acari</taxon>
        <taxon>Parasitiformes</taxon>
        <taxon>Ixodida</taxon>
        <taxon>Ixodoidea</taxon>
        <taxon>Ixodidae</taxon>
        <taxon>Ixodinae</taxon>
        <taxon>Ixodes</taxon>
    </lineage>
</organism>
<gene>
    <name evidence="1" type="ORF">HPB47_024047</name>
</gene>
<evidence type="ECO:0000313" key="2">
    <source>
        <dbReference type="Proteomes" id="UP000805193"/>
    </source>
</evidence>
<keyword evidence="2" id="KW-1185">Reference proteome</keyword>
<proteinExistence type="predicted"/>
<protein>
    <submittedName>
        <fullName evidence="1">Uncharacterized protein</fullName>
    </submittedName>
</protein>
<dbReference type="EMBL" id="JABSTQ010009452">
    <property type="protein sequence ID" value="KAG0429047.1"/>
    <property type="molecule type" value="Genomic_DNA"/>
</dbReference>
<sequence length="105" mass="11330">MVDVDAENRKQNRTKCIKHNKSVTATGPGGSSHSFAPPRGANKVALIATNGTERPASDKGSSLQRPHREDATSRAALAAPANPRAKRERSAHFRPFTRAEATRET</sequence>
<name>A0AC60Q7W9_IXOPE</name>
<dbReference type="Proteomes" id="UP000805193">
    <property type="component" value="Unassembled WGS sequence"/>
</dbReference>